<dbReference type="Pfam" id="PF00440">
    <property type="entry name" value="TetR_N"/>
    <property type="match status" value="1"/>
</dbReference>
<dbReference type="OrthoDB" id="63332at2"/>
<dbReference type="InterPro" id="IPR050109">
    <property type="entry name" value="HTH-type_TetR-like_transc_reg"/>
</dbReference>
<dbReference type="SUPFAM" id="SSF46689">
    <property type="entry name" value="Homeodomain-like"/>
    <property type="match status" value="1"/>
</dbReference>
<protein>
    <submittedName>
        <fullName evidence="6">TetR/AcrR family transcriptional regulator</fullName>
    </submittedName>
</protein>
<evidence type="ECO:0000313" key="7">
    <source>
        <dbReference type="Proteomes" id="UP000321933"/>
    </source>
</evidence>
<dbReference type="GO" id="GO:0003700">
    <property type="term" value="F:DNA-binding transcription factor activity"/>
    <property type="evidence" value="ECO:0007669"/>
    <property type="project" value="TreeGrafter"/>
</dbReference>
<dbReference type="PROSITE" id="PS50977">
    <property type="entry name" value="HTH_TETR_2"/>
    <property type="match status" value="1"/>
</dbReference>
<keyword evidence="1" id="KW-0805">Transcription regulation</keyword>
<accession>A0A5C9A2G9</accession>
<dbReference type="Proteomes" id="UP000321933">
    <property type="component" value="Unassembled WGS sequence"/>
</dbReference>
<dbReference type="EMBL" id="VRYZ01000001">
    <property type="protein sequence ID" value="TXS95073.1"/>
    <property type="molecule type" value="Genomic_DNA"/>
</dbReference>
<dbReference type="PANTHER" id="PTHR30055:SF234">
    <property type="entry name" value="HTH-TYPE TRANSCRIPTIONAL REGULATOR BETI"/>
    <property type="match status" value="1"/>
</dbReference>
<evidence type="ECO:0000256" key="1">
    <source>
        <dbReference type="ARBA" id="ARBA00023015"/>
    </source>
</evidence>
<dbReference type="AlphaFoldDB" id="A0A5C9A2G9"/>
<evidence type="ECO:0000256" key="3">
    <source>
        <dbReference type="ARBA" id="ARBA00023163"/>
    </source>
</evidence>
<dbReference type="GO" id="GO:0000976">
    <property type="term" value="F:transcription cis-regulatory region binding"/>
    <property type="evidence" value="ECO:0007669"/>
    <property type="project" value="TreeGrafter"/>
</dbReference>
<reference evidence="6 7" key="1">
    <citation type="submission" date="2019-08" db="EMBL/GenBank/DDBJ databases">
        <title>Parahaliea maris sp. nov., isolated from the surface seawater.</title>
        <authorList>
            <person name="Liu Y."/>
        </authorList>
    </citation>
    <scope>NUCLEOTIDE SEQUENCE [LARGE SCALE GENOMIC DNA]</scope>
    <source>
        <strain evidence="6 7">S2-26</strain>
    </source>
</reference>
<gene>
    <name evidence="6" type="ORF">FVW59_04020</name>
</gene>
<comment type="caution">
    <text evidence="6">The sequence shown here is derived from an EMBL/GenBank/DDBJ whole genome shotgun (WGS) entry which is preliminary data.</text>
</comment>
<organism evidence="6 7">
    <name type="scientific">Parahaliea aestuarii</name>
    <dbReference type="NCBI Taxonomy" id="1852021"/>
    <lineage>
        <taxon>Bacteria</taxon>
        <taxon>Pseudomonadati</taxon>
        <taxon>Pseudomonadota</taxon>
        <taxon>Gammaproteobacteria</taxon>
        <taxon>Cellvibrionales</taxon>
        <taxon>Halieaceae</taxon>
        <taxon>Parahaliea</taxon>
    </lineage>
</organism>
<evidence type="ECO:0000259" key="5">
    <source>
        <dbReference type="PROSITE" id="PS50977"/>
    </source>
</evidence>
<keyword evidence="3" id="KW-0804">Transcription</keyword>
<evidence type="ECO:0000256" key="2">
    <source>
        <dbReference type="ARBA" id="ARBA00023125"/>
    </source>
</evidence>
<evidence type="ECO:0000256" key="4">
    <source>
        <dbReference type="PROSITE-ProRule" id="PRU00335"/>
    </source>
</evidence>
<keyword evidence="2 4" id="KW-0238">DNA-binding</keyword>
<name>A0A5C9A2G9_9GAMM</name>
<dbReference type="InterPro" id="IPR039536">
    <property type="entry name" value="TetR_C_Proteobacteria"/>
</dbReference>
<dbReference type="InterPro" id="IPR001647">
    <property type="entry name" value="HTH_TetR"/>
</dbReference>
<evidence type="ECO:0000313" key="6">
    <source>
        <dbReference type="EMBL" id="TXS95073.1"/>
    </source>
</evidence>
<feature type="domain" description="HTH tetR-type" evidence="5">
    <location>
        <begin position="16"/>
        <end position="76"/>
    </location>
</feature>
<dbReference type="PRINTS" id="PR00455">
    <property type="entry name" value="HTHTETR"/>
</dbReference>
<dbReference type="PANTHER" id="PTHR30055">
    <property type="entry name" value="HTH-TYPE TRANSCRIPTIONAL REGULATOR RUTR"/>
    <property type="match status" value="1"/>
</dbReference>
<dbReference type="InterPro" id="IPR009057">
    <property type="entry name" value="Homeodomain-like_sf"/>
</dbReference>
<keyword evidence="7" id="KW-1185">Reference proteome</keyword>
<proteinExistence type="predicted"/>
<feature type="DNA-binding region" description="H-T-H motif" evidence="4">
    <location>
        <begin position="39"/>
        <end position="58"/>
    </location>
</feature>
<dbReference type="Gene3D" id="1.10.357.10">
    <property type="entry name" value="Tetracycline Repressor, domain 2"/>
    <property type="match status" value="1"/>
</dbReference>
<dbReference type="Pfam" id="PF14246">
    <property type="entry name" value="TetR_C_7"/>
    <property type="match status" value="1"/>
</dbReference>
<sequence length="222" mass="24812">MARTQPRRRAPNQLSSEREQEVLDAAREEFFERGLGKATIERIARRANVTKVTVYRRYVDKYALFEAVIADAAEKLFADLSGLQLNPDTPGESLRKAAEAVSRTYQSRVHIEVTRLMIAETPRHPEVCQQARAKMIAVIGGDLRPFFQGLSARGWMEESVVQHAVLTFILVFSKGFRPLFGVSLGEGGEARQFEADLAMFARGYGIPYRSFPENPGFSASVG</sequence>